<feature type="transmembrane region" description="Helical" evidence="2">
    <location>
        <begin position="265"/>
        <end position="286"/>
    </location>
</feature>
<keyword evidence="4" id="KW-1185">Reference proteome</keyword>
<dbReference type="EMBL" id="KN822078">
    <property type="protein sequence ID" value="KIM59060.1"/>
    <property type="molecule type" value="Genomic_DNA"/>
</dbReference>
<evidence type="ECO:0000256" key="1">
    <source>
        <dbReference type="SAM" id="MobiDB-lite"/>
    </source>
</evidence>
<dbReference type="Proteomes" id="UP000053989">
    <property type="component" value="Unassembled WGS sequence"/>
</dbReference>
<proteinExistence type="predicted"/>
<reference evidence="4" key="2">
    <citation type="submission" date="2015-01" db="EMBL/GenBank/DDBJ databases">
        <title>Evolutionary Origins and Diversification of the Mycorrhizal Mutualists.</title>
        <authorList>
            <consortium name="DOE Joint Genome Institute"/>
            <consortium name="Mycorrhizal Genomics Consortium"/>
            <person name="Kohler A."/>
            <person name="Kuo A."/>
            <person name="Nagy L.G."/>
            <person name="Floudas D."/>
            <person name="Copeland A."/>
            <person name="Barry K.W."/>
            <person name="Cichocki N."/>
            <person name="Veneault-Fourrey C."/>
            <person name="LaButti K."/>
            <person name="Lindquist E.A."/>
            <person name="Lipzen A."/>
            <person name="Lundell T."/>
            <person name="Morin E."/>
            <person name="Murat C."/>
            <person name="Riley R."/>
            <person name="Ohm R."/>
            <person name="Sun H."/>
            <person name="Tunlid A."/>
            <person name="Henrissat B."/>
            <person name="Grigoriev I.V."/>
            <person name="Hibbett D.S."/>
            <person name="Martin F."/>
        </authorList>
    </citation>
    <scope>NUCLEOTIDE SEQUENCE [LARGE SCALE GENOMIC DNA]</scope>
    <source>
        <strain evidence="4">Foug A</strain>
    </source>
</reference>
<feature type="transmembrane region" description="Helical" evidence="2">
    <location>
        <begin position="188"/>
        <end position="210"/>
    </location>
</feature>
<organism evidence="3 4">
    <name type="scientific">Scleroderma citrinum Foug A</name>
    <dbReference type="NCBI Taxonomy" id="1036808"/>
    <lineage>
        <taxon>Eukaryota</taxon>
        <taxon>Fungi</taxon>
        <taxon>Dikarya</taxon>
        <taxon>Basidiomycota</taxon>
        <taxon>Agaricomycotina</taxon>
        <taxon>Agaricomycetes</taxon>
        <taxon>Agaricomycetidae</taxon>
        <taxon>Boletales</taxon>
        <taxon>Sclerodermatineae</taxon>
        <taxon>Sclerodermataceae</taxon>
        <taxon>Scleroderma</taxon>
    </lineage>
</organism>
<dbReference type="InParanoid" id="A0A0C3DED9"/>
<accession>A0A0C3DED9</accession>
<keyword evidence="2" id="KW-0472">Membrane</keyword>
<gene>
    <name evidence="3" type="ORF">SCLCIDRAFT_1043758</name>
</gene>
<protein>
    <submittedName>
        <fullName evidence="3">Uncharacterized protein</fullName>
    </submittedName>
</protein>
<evidence type="ECO:0000256" key="2">
    <source>
        <dbReference type="SAM" id="Phobius"/>
    </source>
</evidence>
<feature type="transmembrane region" description="Helical" evidence="2">
    <location>
        <begin position="231"/>
        <end position="253"/>
    </location>
</feature>
<reference evidence="3 4" key="1">
    <citation type="submission" date="2014-04" db="EMBL/GenBank/DDBJ databases">
        <authorList>
            <consortium name="DOE Joint Genome Institute"/>
            <person name="Kuo A."/>
            <person name="Kohler A."/>
            <person name="Nagy L.G."/>
            <person name="Floudas D."/>
            <person name="Copeland A."/>
            <person name="Barry K.W."/>
            <person name="Cichocki N."/>
            <person name="Veneault-Fourrey C."/>
            <person name="LaButti K."/>
            <person name="Lindquist E.A."/>
            <person name="Lipzen A."/>
            <person name="Lundell T."/>
            <person name="Morin E."/>
            <person name="Murat C."/>
            <person name="Sun H."/>
            <person name="Tunlid A."/>
            <person name="Henrissat B."/>
            <person name="Grigoriev I.V."/>
            <person name="Hibbett D.S."/>
            <person name="Martin F."/>
            <person name="Nordberg H.P."/>
            <person name="Cantor M.N."/>
            <person name="Hua S.X."/>
        </authorList>
    </citation>
    <scope>NUCLEOTIDE SEQUENCE [LARGE SCALE GENOMIC DNA]</scope>
    <source>
        <strain evidence="3 4">Foug A</strain>
    </source>
</reference>
<evidence type="ECO:0000313" key="3">
    <source>
        <dbReference type="EMBL" id="KIM59060.1"/>
    </source>
</evidence>
<dbReference type="HOGENOM" id="CLU_963656_0_0_1"/>
<dbReference type="AlphaFoldDB" id="A0A0C3DED9"/>
<evidence type="ECO:0000313" key="4">
    <source>
        <dbReference type="Proteomes" id="UP000053989"/>
    </source>
</evidence>
<keyword evidence="2" id="KW-1133">Transmembrane helix</keyword>
<feature type="region of interest" description="Disordered" evidence="1">
    <location>
        <begin position="79"/>
        <end position="100"/>
    </location>
</feature>
<keyword evidence="2" id="KW-0812">Transmembrane</keyword>
<sequence length="289" mass="31358">MDMSFLHEVGGPCAAGNVSGPRPLYIPEADGPRAVISLFPSPTSLTSTMTDSPQPYEYTSDERDLRLCTCHTCLRSSAQNPLPSTPASPGPAHASNERSPHILPRYPPRIFRWRWRVPSRAPRNARDNGQGGGEDEDGGGQVVEQRVDFVSLENSWKTCFLVSPVIILATGGMMVADTKYADTYIRVFAILALISAAFTVLWAFLCRTIIIEAATVGKLIAARGALLGRTLLMSPLILQFLSAILWLISLAIAFWKSQGPQDVNIVGTAVGGFVLLVTIVSMVLVYRSL</sequence>
<name>A0A0C3DED9_9AGAM</name>
<feature type="region of interest" description="Disordered" evidence="1">
    <location>
        <begin position="121"/>
        <end position="140"/>
    </location>
</feature>